<dbReference type="AlphaFoldDB" id="A0A1I4VCP9"/>
<protein>
    <submittedName>
        <fullName evidence="1">Uncharacterized protein</fullName>
    </submittedName>
</protein>
<evidence type="ECO:0000313" key="1">
    <source>
        <dbReference type="EMBL" id="SFM98959.1"/>
    </source>
</evidence>
<accession>A0A1I4VCP9</accession>
<gene>
    <name evidence="1" type="ORF">SAMN05192568_10947</name>
</gene>
<dbReference type="STRING" id="582667.SAMN05192568_10947"/>
<name>A0A1I4VCP9_9HYPH</name>
<dbReference type="RefSeq" id="WP_092047452.1">
    <property type="nucleotide sequence ID" value="NZ_FOTK01000094.1"/>
</dbReference>
<keyword evidence="2" id="KW-1185">Reference proteome</keyword>
<sequence>MATYADLETLAAKDPAGKGRLWYVPDGACWSYAGCAVTPRANLKVPAENVPDARVQAALADGSWMGAVIDTYATPLKILAVQKTPAPGMPLNVLRASDLGTPAAA</sequence>
<evidence type="ECO:0000313" key="2">
    <source>
        <dbReference type="Proteomes" id="UP000199048"/>
    </source>
</evidence>
<reference evidence="2" key="1">
    <citation type="submission" date="2016-10" db="EMBL/GenBank/DDBJ databases">
        <authorList>
            <person name="Varghese N."/>
            <person name="Submissions S."/>
        </authorList>
    </citation>
    <scope>NUCLEOTIDE SEQUENCE [LARGE SCALE GENOMIC DNA]</scope>
    <source>
        <strain evidence="2">BL36</strain>
    </source>
</reference>
<dbReference type="Proteomes" id="UP000199048">
    <property type="component" value="Unassembled WGS sequence"/>
</dbReference>
<dbReference type="EMBL" id="FOTK01000094">
    <property type="protein sequence ID" value="SFM98959.1"/>
    <property type="molecule type" value="Genomic_DNA"/>
</dbReference>
<organism evidence="1 2">
    <name type="scientific">Methylobacterium pseudosasicola</name>
    <dbReference type="NCBI Taxonomy" id="582667"/>
    <lineage>
        <taxon>Bacteria</taxon>
        <taxon>Pseudomonadati</taxon>
        <taxon>Pseudomonadota</taxon>
        <taxon>Alphaproteobacteria</taxon>
        <taxon>Hyphomicrobiales</taxon>
        <taxon>Methylobacteriaceae</taxon>
        <taxon>Methylobacterium</taxon>
    </lineage>
</organism>
<proteinExistence type="predicted"/>